<gene>
    <name evidence="1" type="ORF">Hypma_007285</name>
</gene>
<evidence type="ECO:0000313" key="1">
    <source>
        <dbReference type="EMBL" id="RDB30288.1"/>
    </source>
</evidence>
<dbReference type="InParanoid" id="A0A369K8N9"/>
<dbReference type="AlphaFoldDB" id="A0A369K8N9"/>
<dbReference type="EMBL" id="LUEZ02000005">
    <property type="protein sequence ID" value="RDB30288.1"/>
    <property type="molecule type" value="Genomic_DNA"/>
</dbReference>
<proteinExistence type="predicted"/>
<dbReference type="Proteomes" id="UP000076154">
    <property type="component" value="Unassembled WGS sequence"/>
</dbReference>
<organism evidence="1 2">
    <name type="scientific">Hypsizygus marmoreus</name>
    <name type="common">White beech mushroom</name>
    <name type="synonym">Agaricus marmoreus</name>
    <dbReference type="NCBI Taxonomy" id="39966"/>
    <lineage>
        <taxon>Eukaryota</taxon>
        <taxon>Fungi</taxon>
        <taxon>Dikarya</taxon>
        <taxon>Basidiomycota</taxon>
        <taxon>Agaricomycotina</taxon>
        <taxon>Agaricomycetes</taxon>
        <taxon>Agaricomycetidae</taxon>
        <taxon>Agaricales</taxon>
        <taxon>Tricholomatineae</taxon>
        <taxon>Lyophyllaceae</taxon>
        <taxon>Hypsizygus</taxon>
    </lineage>
</organism>
<name>A0A369K8N9_HYPMA</name>
<comment type="caution">
    <text evidence="1">The sequence shown here is derived from an EMBL/GenBank/DDBJ whole genome shotgun (WGS) entry which is preliminary data.</text>
</comment>
<sequence>MFKSTPKLHTLRISPPELYIKTEDEYNEMQYWHHEFVGRLLRCLRIPPKSGHSGLLLPMLDTLEILQVDNSVWRQRWKSVRSALRARWRDNPSASGLRRVLITVVDTSKARRFQSRMQRYATKTGKLIQVQLYRGTSDYEVDESETSDNEEFEFDNSLQTEQLKWALRDRKRSC</sequence>
<protein>
    <submittedName>
        <fullName evidence="1">Uncharacterized protein</fullName>
    </submittedName>
</protein>
<keyword evidence="2" id="KW-1185">Reference proteome</keyword>
<accession>A0A369K8N9</accession>
<evidence type="ECO:0000313" key="2">
    <source>
        <dbReference type="Proteomes" id="UP000076154"/>
    </source>
</evidence>
<reference evidence="1" key="1">
    <citation type="submission" date="2018-04" db="EMBL/GenBank/DDBJ databases">
        <title>Whole genome sequencing of Hypsizygus marmoreus.</title>
        <authorList>
            <person name="Choi I.-G."/>
            <person name="Min B."/>
            <person name="Kim J.-G."/>
            <person name="Kim S."/>
            <person name="Oh Y.-L."/>
            <person name="Kong W.-S."/>
            <person name="Park H."/>
            <person name="Jeong J."/>
            <person name="Song E.-S."/>
        </authorList>
    </citation>
    <scope>NUCLEOTIDE SEQUENCE [LARGE SCALE GENOMIC DNA]</scope>
    <source>
        <strain evidence="1">51987-8</strain>
    </source>
</reference>